<dbReference type="Proteomes" id="UP001152798">
    <property type="component" value="Chromosome 1"/>
</dbReference>
<gene>
    <name evidence="1" type="ORF">NEZAVI_LOCUS1672</name>
</gene>
<sequence>MGLYRCFFSEPFPRLPLNLLFHLMSPPLFTAIRTGVPSSNATASYFNNSRGICCAGAHNAFPLTYLPSPKQRVRRLLMHPSQPVPSQ</sequence>
<dbReference type="EMBL" id="OV725077">
    <property type="protein sequence ID" value="CAH1390472.1"/>
    <property type="molecule type" value="Genomic_DNA"/>
</dbReference>
<protein>
    <submittedName>
        <fullName evidence="1">Uncharacterized protein</fullName>
    </submittedName>
</protein>
<reference evidence="1" key="1">
    <citation type="submission" date="2022-01" db="EMBL/GenBank/DDBJ databases">
        <authorList>
            <person name="King R."/>
        </authorList>
    </citation>
    <scope>NUCLEOTIDE SEQUENCE</scope>
</reference>
<name>A0A9P0E158_NEZVI</name>
<keyword evidence="2" id="KW-1185">Reference proteome</keyword>
<evidence type="ECO:0000313" key="1">
    <source>
        <dbReference type="EMBL" id="CAH1390472.1"/>
    </source>
</evidence>
<proteinExistence type="predicted"/>
<accession>A0A9P0E158</accession>
<organism evidence="1 2">
    <name type="scientific">Nezara viridula</name>
    <name type="common">Southern green stink bug</name>
    <name type="synonym">Cimex viridulus</name>
    <dbReference type="NCBI Taxonomy" id="85310"/>
    <lineage>
        <taxon>Eukaryota</taxon>
        <taxon>Metazoa</taxon>
        <taxon>Ecdysozoa</taxon>
        <taxon>Arthropoda</taxon>
        <taxon>Hexapoda</taxon>
        <taxon>Insecta</taxon>
        <taxon>Pterygota</taxon>
        <taxon>Neoptera</taxon>
        <taxon>Paraneoptera</taxon>
        <taxon>Hemiptera</taxon>
        <taxon>Heteroptera</taxon>
        <taxon>Panheteroptera</taxon>
        <taxon>Pentatomomorpha</taxon>
        <taxon>Pentatomoidea</taxon>
        <taxon>Pentatomidae</taxon>
        <taxon>Pentatominae</taxon>
        <taxon>Nezara</taxon>
    </lineage>
</organism>
<evidence type="ECO:0000313" key="2">
    <source>
        <dbReference type="Proteomes" id="UP001152798"/>
    </source>
</evidence>
<dbReference type="AlphaFoldDB" id="A0A9P0E158"/>